<evidence type="ECO:0000259" key="1">
    <source>
        <dbReference type="Pfam" id="PF07626"/>
    </source>
</evidence>
<feature type="domain" description="DUF1587" evidence="1">
    <location>
        <begin position="227"/>
        <end position="289"/>
    </location>
</feature>
<evidence type="ECO:0000259" key="2">
    <source>
        <dbReference type="Pfam" id="PF07635"/>
    </source>
</evidence>
<organism evidence="3">
    <name type="scientific">marine metagenome</name>
    <dbReference type="NCBI Taxonomy" id="408172"/>
    <lineage>
        <taxon>unclassified sequences</taxon>
        <taxon>metagenomes</taxon>
        <taxon>ecological metagenomes</taxon>
    </lineage>
</organism>
<evidence type="ECO:0000313" key="3">
    <source>
        <dbReference type="EMBL" id="SVB93989.1"/>
    </source>
</evidence>
<dbReference type="AlphaFoldDB" id="A0A382I3W5"/>
<sequence length="402" mass="45151">MYRSLDKSILSKCGRSLALLLLVILILPLECLWSQKQIVESPLLELVRDHCISCHNPEKKKGKLDLESILEVDMAQHTDTWEEVAWMLREREMPPKDKPNELRPSEGDYSAGADWLDHAILTLNTGKDATPAISSGLALVNKYCVNCHNKEENKGSLNLDAIRFEDVTQHSEIWEKVVTRLQSRRMPPPNRKRPSDETYETVIESLVGSLDAEAAAHPRPGRVETFRRLNRTEYQNSIRDLLGVEVDAASLLPKDEESHGFDNVTVGTLSPSLLDRYISAAQKISRLAVGRPSSKLGGDTFRIPADYTQEKHIDGLPIGTRGGALLSYTFPQDGEYEIEVLLTRDRNEHVEGLNGTHKMEILIDRAMIKQFTVARAGKSHSKVDKHLKTRTFVHAGPRKVGV</sequence>
<dbReference type="Pfam" id="PF07626">
    <property type="entry name" value="PSD3"/>
    <property type="match status" value="1"/>
</dbReference>
<feature type="non-terminal residue" evidence="3">
    <location>
        <position position="402"/>
    </location>
</feature>
<accession>A0A382I3W5</accession>
<proteinExistence type="predicted"/>
<dbReference type="EMBL" id="UINC01064891">
    <property type="protein sequence ID" value="SVB93989.1"/>
    <property type="molecule type" value="Genomic_DNA"/>
</dbReference>
<dbReference type="InterPro" id="IPR013036">
    <property type="entry name" value="DUF1587"/>
</dbReference>
<reference evidence="3" key="1">
    <citation type="submission" date="2018-05" db="EMBL/GenBank/DDBJ databases">
        <authorList>
            <person name="Lanie J.A."/>
            <person name="Ng W.-L."/>
            <person name="Kazmierczak K.M."/>
            <person name="Andrzejewski T.M."/>
            <person name="Davidsen T.M."/>
            <person name="Wayne K.J."/>
            <person name="Tettelin H."/>
            <person name="Glass J.I."/>
            <person name="Rusch D."/>
            <person name="Podicherti R."/>
            <person name="Tsui H.-C.T."/>
            <person name="Winkler M.E."/>
        </authorList>
    </citation>
    <scope>NUCLEOTIDE SEQUENCE</scope>
</reference>
<evidence type="ECO:0008006" key="4">
    <source>
        <dbReference type="Google" id="ProtNLM"/>
    </source>
</evidence>
<dbReference type="InterPro" id="IPR011429">
    <property type="entry name" value="Cyt_c_Planctomycete-type"/>
</dbReference>
<protein>
    <recommendedName>
        <fullName evidence="4">DUF1587 domain-containing protein</fullName>
    </recommendedName>
</protein>
<gene>
    <name evidence="3" type="ORF">METZ01_LOCUS246843</name>
</gene>
<feature type="domain" description="Cytochrome C Planctomycete-type" evidence="2">
    <location>
        <begin position="144"/>
        <end position="189"/>
    </location>
</feature>
<name>A0A382I3W5_9ZZZZ</name>
<feature type="domain" description="Cytochrome C Planctomycete-type" evidence="2">
    <location>
        <begin position="51"/>
        <end position="97"/>
    </location>
</feature>
<dbReference type="Pfam" id="PF07635">
    <property type="entry name" value="PSCyt1"/>
    <property type="match status" value="2"/>
</dbReference>